<evidence type="ECO:0000256" key="1">
    <source>
        <dbReference type="SAM" id="MobiDB-lite"/>
    </source>
</evidence>
<reference evidence="3 5" key="1">
    <citation type="journal article" date="2020" name="Stud. Mycol.">
        <title>101 Dothideomycetes genomes: a test case for predicting lifestyles and emergence of pathogens.</title>
        <authorList>
            <person name="Haridas S."/>
            <person name="Albert R."/>
            <person name="Binder M."/>
            <person name="Bloem J."/>
            <person name="Labutti K."/>
            <person name="Salamov A."/>
            <person name="Andreopoulos B."/>
            <person name="Baker S."/>
            <person name="Barry K."/>
            <person name="Bills G."/>
            <person name="Bluhm B."/>
            <person name="Cannon C."/>
            <person name="Castanera R."/>
            <person name="Culley D."/>
            <person name="Daum C."/>
            <person name="Ezra D."/>
            <person name="Gonzalez J."/>
            <person name="Henrissat B."/>
            <person name="Kuo A."/>
            <person name="Liang C."/>
            <person name="Lipzen A."/>
            <person name="Lutzoni F."/>
            <person name="Magnuson J."/>
            <person name="Mondo S."/>
            <person name="Nolan M."/>
            <person name="Ohm R."/>
            <person name="Pangilinan J."/>
            <person name="Park H.-J."/>
            <person name="Ramirez L."/>
            <person name="Alfaro M."/>
            <person name="Sun H."/>
            <person name="Tritt A."/>
            <person name="Yoshinaga Y."/>
            <person name="Zwiers L.-H."/>
            <person name="Turgeon B."/>
            <person name="Goodwin S."/>
            <person name="Spatafora J."/>
            <person name="Crous P."/>
            <person name="Grigoriev I."/>
        </authorList>
    </citation>
    <scope>NUCLEOTIDE SEQUENCE</scope>
    <source>
        <strain evidence="3 5">CBS 304.34</strain>
    </source>
</reference>
<evidence type="ECO:0000313" key="5">
    <source>
        <dbReference type="RefSeq" id="XP_033571446.1"/>
    </source>
</evidence>
<dbReference type="AlphaFoldDB" id="A0A6A6Y6Q0"/>
<dbReference type="GeneID" id="54453697"/>
<organism evidence="3">
    <name type="scientific">Mytilinidion resinicola</name>
    <dbReference type="NCBI Taxonomy" id="574789"/>
    <lineage>
        <taxon>Eukaryota</taxon>
        <taxon>Fungi</taxon>
        <taxon>Dikarya</taxon>
        <taxon>Ascomycota</taxon>
        <taxon>Pezizomycotina</taxon>
        <taxon>Dothideomycetes</taxon>
        <taxon>Pleosporomycetidae</taxon>
        <taxon>Mytilinidiales</taxon>
        <taxon>Mytilinidiaceae</taxon>
        <taxon>Mytilinidion</taxon>
    </lineage>
</organism>
<sequence>MPKDKEAIQSQSEEDLDWNPTEDDDSSVPSGEVAFPKAWLSFTRLSLLTEQLRDDCPQSLHNGPSTGNSPPEDSHLEMQPQVPQSEPKTASTVHPQVTSPRISHNGMYKELVDDDLHKNLLLDWQAANATYNAGQKRHETFRVARNEIEEPQGYHQKGW</sequence>
<reference evidence="5" key="2">
    <citation type="submission" date="2020-04" db="EMBL/GenBank/DDBJ databases">
        <authorList>
            <consortium name="NCBI Genome Project"/>
        </authorList>
    </citation>
    <scope>NUCLEOTIDE SEQUENCE</scope>
    <source>
        <strain evidence="5">CBS 304.34</strain>
    </source>
</reference>
<accession>A0A6A6Y6Q0</accession>
<feature type="compositionally biased region" description="Polar residues" evidence="1">
    <location>
        <begin position="59"/>
        <end position="71"/>
    </location>
</feature>
<dbReference type="Pfam" id="PF11702">
    <property type="entry name" value="DUF3295"/>
    <property type="match status" value="1"/>
</dbReference>
<keyword evidence="4" id="KW-1185">Reference proteome</keyword>
<name>A0A6A6Y6Q0_9PEZI</name>
<feature type="compositionally biased region" description="Polar residues" evidence="1">
    <location>
        <begin position="81"/>
        <end position="102"/>
    </location>
</feature>
<dbReference type="RefSeq" id="XP_033571446.1">
    <property type="nucleotide sequence ID" value="XM_033712804.1"/>
</dbReference>
<feature type="region of interest" description="Disordered" evidence="1">
    <location>
        <begin position="54"/>
        <end position="104"/>
    </location>
</feature>
<feature type="region of interest" description="Disordered" evidence="1">
    <location>
        <begin position="1"/>
        <end position="32"/>
    </location>
</feature>
<evidence type="ECO:0000313" key="4">
    <source>
        <dbReference type="Proteomes" id="UP000504636"/>
    </source>
</evidence>
<gene>
    <name evidence="3 5" type="ORF">BDZ99DRAFT_153131</name>
</gene>
<feature type="compositionally biased region" description="Acidic residues" evidence="1">
    <location>
        <begin position="12"/>
        <end position="26"/>
    </location>
</feature>
<feature type="domain" description="DUF3295" evidence="2">
    <location>
        <begin position="59"/>
        <end position="142"/>
    </location>
</feature>
<evidence type="ECO:0000259" key="2">
    <source>
        <dbReference type="Pfam" id="PF11702"/>
    </source>
</evidence>
<reference evidence="5" key="3">
    <citation type="submission" date="2025-04" db="UniProtKB">
        <authorList>
            <consortium name="RefSeq"/>
        </authorList>
    </citation>
    <scope>IDENTIFICATION</scope>
    <source>
        <strain evidence="5">CBS 304.34</strain>
    </source>
</reference>
<dbReference type="InterPro" id="IPR021711">
    <property type="entry name" value="DUF3295"/>
</dbReference>
<dbReference type="EMBL" id="MU003713">
    <property type="protein sequence ID" value="KAF2804482.1"/>
    <property type="molecule type" value="Genomic_DNA"/>
</dbReference>
<protein>
    <recommendedName>
        <fullName evidence="2">DUF3295 domain-containing protein</fullName>
    </recommendedName>
</protein>
<evidence type="ECO:0000313" key="3">
    <source>
        <dbReference type="EMBL" id="KAF2804482.1"/>
    </source>
</evidence>
<proteinExistence type="predicted"/>
<dbReference type="Proteomes" id="UP000504636">
    <property type="component" value="Unplaced"/>
</dbReference>